<dbReference type="InterPro" id="IPR050109">
    <property type="entry name" value="HTH-type_TetR-like_transc_reg"/>
</dbReference>
<dbReference type="Proteomes" id="UP000028981">
    <property type="component" value="Unassembled WGS sequence"/>
</dbReference>
<gene>
    <name evidence="6" type="ORF">JP75_10810</name>
</gene>
<evidence type="ECO:0000313" key="7">
    <source>
        <dbReference type="Proteomes" id="UP000028981"/>
    </source>
</evidence>
<protein>
    <submittedName>
        <fullName evidence="6">TetR family transcriptional regulator</fullName>
    </submittedName>
</protein>
<dbReference type="InterPro" id="IPR001647">
    <property type="entry name" value="HTH_TetR"/>
</dbReference>
<dbReference type="STRING" id="46914.JP75_10810"/>
<dbReference type="GO" id="GO:0000976">
    <property type="term" value="F:transcription cis-regulatory region binding"/>
    <property type="evidence" value="ECO:0007669"/>
    <property type="project" value="TreeGrafter"/>
</dbReference>
<dbReference type="AlphaFoldDB" id="A0A087M3A6"/>
<comment type="caution">
    <text evidence="6">The sequence shown here is derived from an EMBL/GenBank/DDBJ whole genome shotgun (WGS) entry which is preliminary data.</text>
</comment>
<dbReference type="GO" id="GO:0003700">
    <property type="term" value="F:DNA-binding transcription factor activity"/>
    <property type="evidence" value="ECO:0007669"/>
    <property type="project" value="TreeGrafter"/>
</dbReference>
<feature type="DNA-binding region" description="H-T-H motif" evidence="4">
    <location>
        <begin position="55"/>
        <end position="74"/>
    </location>
</feature>
<dbReference type="OrthoDB" id="329481at2"/>
<accession>A0A087M3A6</accession>
<dbReference type="Gene3D" id="1.10.10.60">
    <property type="entry name" value="Homeodomain-like"/>
    <property type="match status" value="1"/>
</dbReference>
<evidence type="ECO:0000256" key="3">
    <source>
        <dbReference type="ARBA" id="ARBA00023163"/>
    </source>
</evidence>
<keyword evidence="2 4" id="KW-0238">DNA-binding</keyword>
<dbReference type="RefSeq" id="WP_035082444.1">
    <property type="nucleotide sequence ID" value="NZ_JQGC01000007.1"/>
</dbReference>
<dbReference type="Pfam" id="PF00440">
    <property type="entry name" value="TetR_N"/>
    <property type="match status" value="1"/>
</dbReference>
<dbReference type="PANTHER" id="PTHR30055">
    <property type="entry name" value="HTH-TYPE TRANSCRIPTIONAL REGULATOR RUTR"/>
    <property type="match status" value="1"/>
</dbReference>
<evidence type="ECO:0000256" key="4">
    <source>
        <dbReference type="PROSITE-ProRule" id="PRU00335"/>
    </source>
</evidence>
<keyword evidence="1" id="KW-0805">Transcription regulation</keyword>
<keyword evidence="7" id="KW-1185">Reference proteome</keyword>
<dbReference type="PROSITE" id="PS50977">
    <property type="entry name" value="HTH_TETR_2"/>
    <property type="match status" value="1"/>
</dbReference>
<dbReference type="InterPro" id="IPR036271">
    <property type="entry name" value="Tet_transcr_reg_TetR-rel_C_sf"/>
</dbReference>
<evidence type="ECO:0000256" key="1">
    <source>
        <dbReference type="ARBA" id="ARBA00023015"/>
    </source>
</evidence>
<dbReference type="InterPro" id="IPR004111">
    <property type="entry name" value="Repressor_TetR_C"/>
</dbReference>
<evidence type="ECO:0000313" key="6">
    <source>
        <dbReference type="EMBL" id="KFL31359.1"/>
    </source>
</evidence>
<dbReference type="InterPro" id="IPR009057">
    <property type="entry name" value="Homeodomain-like_sf"/>
</dbReference>
<evidence type="ECO:0000259" key="5">
    <source>
        <dbReference type="PROSITE" id="PS50977"/>
    </source>
</evidence>
<sequence>MADDIAGRGDPLKTLHLLWGRTEPPRRGPKSRVGVKDLVSAAVTIADAEGIDGVSTRRVAEAVGISPMSFYTHIPDKAVLFDLMLDAVSGPAEGESPSSMNFDPAHWRDNVALVAREYRAFFLRHPWVMQLSSHRPVLGPNTIKAYEHFLSTFDGLGLTEVEMDLSVSMVANYVHGAVRDVLRASQIKAQTGLSDDEWWYTIAPFLETIDFTPYPVSNRVGPVVGELYGLGNPDMAFDFGLERLLDGLGVLIAGKKKAAS</sequence>
<dbReference type="GO" id="GO:0045892">
    <property type="term" value="P:negative regulation of DNA-templated transcription"/>
    <property type="evidence" value="ECO:0007669"/>
    <property type="project" value="InterPro"/>
</dbReference>
<dbReference type="SUPFAM" id="SSF46689">
    <property type="entry name" value="Homeodomain-like"/>
    <property type="match status" value="1"/>
</dbReference>
<dbReference type="Gene3D" id="1.10.357.10">
    <property type="entry name" value="Tetracycline Repressor, domain 2"/>
    <property type="match status" value="1"/>
</dbReference>
<keyword evidence="3" id="KW-0804">Transcription</keyword>
<dbReference type="PANTHER" id="PTHR30055:SF151">
    <property type="entry name" value="TRANSCRIPTIONAL REGULATORY PROTEIN"/>
    <property type="match status" value="1"/>
</dbReference>
<feature type="domain" description="HTH tetR-type" evidence="5">
    <location>
        <begin position="32"/>
        <end position="92"/>
    </location>
</feature>
<organism evidence="6 7">
    <name type="scientific">Devosia riboflavina</name>
    <dbReference type="NCBI Taxonomy" id="46914"/>
    <lineage>
        <taxon>Bacteria</taxon>
        <taxon>Pseudomonadati</taxon>
        <taxon>Pseudomonadota</taxon>
        <taxon>Alphaproteobacteria</taxon>
        <taxon>Hyphomicrobiales</taxon>
        <taxon>Devosiaceae</taxon>
        <taxon>Devosia</taxon>
    </lineage>
</organism>
<dbReference type="EMBL" id="JQGC01000007">
    <property type="protein sequence ID" value="KFL31359.1"/>
    <property type="molecule type" value="Genomic_DNA"/>
</dbReference>
<name>A0A087M3A6_9HYPH</name>
<proteinExistence type="predicted"/>
<dbReference type="SUPFAM" id="SSF48498">
    <property type="entry name" value="Tetracyclin repressor-like, C-terminal domain"/>
    <property type="match status" value="1"/>
</dbReference>
<dbReference type="Pfam" id="PF02909">
    <property type="entry name" value="TetR_C_1"/>
    <property type="match status" value="1"/>
</dbReference>
<reference evidence="6 7" key="1">
    <citation type="submission" date="2014-08" db="EMBL/GenBank/DDBJ databases">
        <authorList>
            <person name="Hassan Y.I."/>
            <person name="Lepp D."/>
            <person name="Zhou T."/>
        </authorList>
    </citation>
    <scope>NUCLEOTIDE SEQUENCE [LARGE SCALE GENOMIC DNA]</scope>
    <source>
        <strain evidence="6 7">IFO13584</strain>
    </source>
</reference>
<evidence type="ECO:0000256" key="2">
    <source>
        <dbReference type="ARBA" id="ARBA00023125"/>
    </source>
</evidence>